<feature type="domain" description="AIG1-type G" evidence="18">
    <location>
        <begin position="727"/>
        <end position="936"/>
    </location>
</feature>
<evidence type="ECO:0000259" key="18">
    <source>
        <dbReference type="PROSITE" id="PS51720"/>
    </source>
</evidence>
<evidence type="ECO:0000256" key="14">
    <source>
        <dbReference type="SAM" id="MobiDB-lite"/>
    </source>
</evidence>
<dbReference type="Gene3D" id="3.40.220.10">
    <property type="entry name" value="Leucine Aminopeptidase, subunit E, domain 1"/>
    <property type="match status" value="2"/>
</dbReference>
<dbReference type="CDD" id="cd02907">
    <property type="entry name" value="Macro_Af1521_BAL-like"/>
    <property type="match status" value="1"/>
</dbReference>
<dbReference type="Proteomes" id="UP001497482">
    <property type="component" value="Chromosome 19"/>
</dbReference>
<feature type="transmembrane region" description="Helical" evidence="15">
    <location>
        <begin position="1189"/>
        <end position="1211"/>
    </location>
</feature>
<accession>A0AAV2KJP7</accession>
<dbReference type="GO" id="GO:0005886">
    <property type="term" value="C:plasma membrane"/>
    <property type="evidence" value="ECO:0007669"/>
    <property type="project" value="UniProtKB-SubCell"/>
</dbReference>
<dbReference type="PANTHER" id="PTHR24225:SF72">
    <property type="entry name" value="G-PROTEIN COUPLED RECEPTORS FAMILY 1 PROFILE DOMAIN-CONTAINING PROTEIN-RELATED"/>
    <property type="match status" value="1"/>
</dbReference>
<feature type="transmembrane region" description="Helical" evidence="15">
    <location>
        <begin position="1275"/>
        <end position="1298"/>
    </location>
</feature>
<keyword evidence="3" id="KW-1003">Cell membrane</keyword>
<evidence type="ECO:0000256" key="9">
    <source>
        <dbReference type="ARBA" id="ARBA00023136"/>
    </source>
</evidence>
<name>A0AAV2KJP7_KNICA</name>
<dbReference type="SMART" id="SM00506">
    <property type="entry name" value="A1pp"/>
    <property type="match status" value="2"/>
</dbReference>
<keyword evidence="9 15" id="KW-0472">Membrane</keyword>
<dbReference type="InterPro" id="IPR043472">
    <property type="entry name" value="Macro_dom-like"/>
</dbReference>
<evidence type="ECO:0000256" key="5">
    <source>
        <dbReference type="ARBA" id="ARBA00022692"/>
    </source>
</evidence>
<dbReference type="GO" id="GO:0007200">
    <property type="term" value="P:phospholipase C-activating G protein-coupled receptor signaling pathway"/>
    <property type="evidence" value="ECO:0007669"/>
    <property type="project" value="TreeGrafter"/>
</dbReference>
<dbReference type="SUPFAM" id="SSF52540">
    <property type="entry name" value="P-loop containing nucleoside triphosphate hydrolases"/>
    <property type="match status" value="1"/>
</dbReference>
<keyword evidence="20" id="KW-1185">Reference proteome</keyword>
<feature type="transmembrane region" description="Helical" evidence="15">
    <location>
        <begin position="1364"/>
        <end position="1384"/>
    </location>
</feature>
<feature type="region of interest" description="Disordered" evidence="14">
    <location>
        <begin position="514"/>
        <end position="538"/>
    </location>
</feature>
<feature type="transmembrane region" description="Helical" evidence="15">
    <location>
        <begin position="970"/>
        <end position="989"/>
    </location>
</feature>
<dbReference type="InterPro" id="IPR057051">
    <property type="entry name" value="PARP14_RPM_1"/>
</dbReference>
<keyword evidence="12" id="KW-0807">Transducer</keyword>
<dbReference type="EMBL" id="OZ035841">
    <property type="protein sequence ID" value="CAL1590263.1"/>
    <property type="molecule type" value="Genomic_DNA"/>
</dbReference>
<feature type="domain" description="Macro" evidence="17">
    <location>
        <begin position="318"/>
        <end position="482"/>
    </location>
</feature>
<dbReference type="Gene3D" id="3.30.70.330">
    <property type="match status" value="1"/>
</dbReference>
<dbReference type="GO" id="GO:0004974">
    <property type="term" value="F:leukotriene receptor activity"/>
    <property type="evidence" value="ECO:0007669"/>
    <property type="project" value="InterPro"/>
</dbReference>
<keyword evidence="10" id="KW-0675">Receptor</keyword>
<dbReference type="GO" id="GO:0004875">
    <property type="term" value="F:complement receptor activity"/>
    <property type="evidence" value="ECO:0007669"/>
    <property type="project" value="TreeGrafter"/>
</dbReference>
<feature type="compositionally biased region" description="Acidic residues" evidence="14">
    <location>
        <begin position="514"/>
        <end position="523"/>
    </location>
</feature>
<dbReference type="SUPFAM" id="SSF52949">
    <property type="entry name" value="Macro domain-like"/>
    <property type="match status" value="2"/>
</dbReference>
<dbReference type="InterPro" id="IPR003981">
    <property type="entry name" value="Leukotriene_B4_rcpt"/>
</dbReference>
<evidence type="ECO:0000256" key="4">
    <source>
        <dbReference type="ARBA" id="ARBA00022553"/>
    </source>
</evidence>
<dbReference type="SUPFAM" id="SSF81321">
    <property type="entry name" value="Family A G protein-coupled receptor-like"/>
    <property type="match status" value="1"/>
</dbReference>
<keyword evidence="4" id="KW-0597">Phosphoprotein</keyword>
<dbReference type="Pfam" id="PF04548">
    <property type="entry name" value="AIG1"/>
    <property type="match status" value="1"/>
</dbReference>
<sequence>MEDHPVFFLCPELLPQQERSVERYFRNRRRSGGGDGGPLRKDHTGVYSLSFRSQKDQHEVLRKKKHVVEVGDCSLEIMVTEVSPEHGRSQTDCATAKTCRSSPLPSSGDHHELHVDRYLLFYLKDCEKAEHWLLKQLSLLHCRAELYPENESVVVKRKREGVWYLKAKQLKCYELTNILQSSTRRLDDFEQALRTNFHLQEVPIADVKAICSLQVKIKPILTKINCEGRRVEALASLDNVIYLVGHAKEVKELYEIVTRIVEDLDEEMEQGRSLKASHSLDLNVFCPNASKSSFMSLQENRSKHPPQTCPSLLDQDAIVVARYFPQEDLEVLVCLGDIIKQEADALVNAANKDLKHESGSALALCKAGGREIQMECNALVENYGKICTGEAVVTGGGALKCKKLIHAVAPVNGRVDGREKALIQKAVTCALDLCEIMEFTSVALPCVGSGVFVVPASVCAEAIASAVRGFSAIGQRSLKKITLIDDRKKVVKSLKAACDRVLRDMPVRESLDVEVEETWEEQTEGPLKRPSAPLEVASKDSGGTAIKVDIIQGTIEKQQVDAVVSPMCGGGPLSTRVGKCLYETVGPQLTDIYSKQEQGETPGDCVMVDGLSGAMFKAIFFVHLLQWDNDPDGTAVEVLRLVVSEVLTSCENQGFTSIAFPILGAGVALGFPGDVVAQVFLEEIHNFGQRRHQTAPFAVSIVCPPSDEDFTETLKSMQDSLEEPVLQEPKRIILLGKTGSGKSSLGNTILEEPFFETDDTPNSGTKKCQSKTQTRNGSSFTLIDTPGLFDSERPEEELMPQILSCLTESTPGPHAFLIVLKVEKFTTQEQSVINKICQYFSEEALQYATVVFTHGNQLPPGTTIETFISQSKDLSKLVEKCGNRCHVLDNTYWNDAQPDQYRSNRFQVEALLDTVDHMVKSNNCGFYTNNAFKVLEEDIEEEIIQIKDVDVYKPPDIVRKEATKRVLDRWLISLAGIGTGAVLGAIFGIEAMVKMVLLAVQKTVFVNGARKLISATGCAPSGKGLAIATGVAIGVAALVGGASGAAIGGKEADESDSVGEVVAKTKKAICGTREQGLKAIQDVAKRYSFGSRMLPNTNKSLNSTQETIVDSTASTTMGALILSLVFLLGFPGNIFIIWSVLARARKQNVTTLLILNLAIADGSLMALTPFFIIYLIFKNWIFGNVMCKVLFYLCLLNMYASIYLITIMSLYRVLAIRWPHRVRAITGKRTVMQVLAVTWVLVMLASIPALLYRDTRSSGERAACDSYHATDKDVVIQYMLELVVGFCFPYTVIVVSYICILKRIRQTKFRRRIRSEKLILAIVVTFCLFWLPYHVVNMVQVTWALYPEGPVKDRLNVIWHRSRAVAAAIAFISSCANPVLYFFAGKSYIRREGMAFMARLFERTGLDSATRKSRQNSQNSRDKEVNSVMLKEKEPELDSDTSSNRVKPVKNGH</sequence>
<comment type="subcellular location">
    <subcellularLocation>
        <location evidence="1">Cell membrane</location>
        <topology evidence="1">Multi-pass membrane protein</topology>
    </subcellularLocation>
</comment>
<dbReference type="Gene3D" id="3.40.50.300">
    <property type="entry name" value="P-loop containing nucleotide triphosphate hydrolases"/>
    <property type="match status" value="1"/>
</dbReference>
<evidence type="ECO:0000259" key="17">
    <source>
        <dbReference type="PROSITE" id="PS51154"/>
    </source>
</evidence>
<evidence type="ECO:0000256" key="6">
    <source>
        <dbReference type="ARBA" id="ARBA00022741"/>
    </source>
</evidence>
<dbReference type="PRINTS" id="PR01476">
    <property type="entry name" value="LTBRECEPTOR"/>
</dbReference>
<feature type="compositionally biased region" description="Basic and acidic residues" evidence="14">
    <location>
        <begin position="1420"/>
        <end position="1436"/>
    </location>
</feature>
<keyword evidence="11" id="KW-0325">Glycoprotein</keyword>
<dbReference type="PROSITE" id="PS51154">
    <property type="entry name" value="MACRO"/>
    <property type="match status" value="2"/>
</dbReference>
<dbReference type="GO" id="GO:0006954">
    <property type="term" value="P:inflammatory response"/>
    <property type="evidence" value="ECO:0007669"/>
    <property type="project" value="TreeGrafter"/>
</dbReference>
<feature type="transmembrane region" description="Helical" evidence="15">
    <location>
        <begin position="1318"/>
        <end position="1344"/>
    </location>
</feature>
<dbReference type="PRINTS" id="PR00237">
    <property type="entry name" value="GPCRRHODOPSN"/>
</dbReference>
<feature type="transmembrane region" description="Helical" evidence="15">
    <location>
        <begin position="1025"/>
        <end position="1047"/>
    </location>
</feature>
<evidence type="ECO:0000256" key="8">
    <source>
        <dbReference type="ARBA" id="ARBA00023040"/>
    </source>
</evidence>
<evidence type="ECO:0000256" key="7">
    <source>
        <dbReference type="ARBA" id="ARBA00022989"/>
    </source>
</evidence>
<feature type="transmembrane region" description="Helical" evidence="15">
    <location>
        <begin position="1119"/>
        <end position="1141"/>
    </location>
</feature>
<dbReference type="InterPro" id="IPR006703">
    <property type="entry name" value="G_AIG1"/>
</dbReference>
<evidence type="ECO:0000256" key="15">
    <source>
        <dbReference type="SAM" id="Phobius"/>
    </source>
</evidence>
<evidence type="ECO:0000256" key="2">
    <source>
        <dbReference type="ARBA" id="ARBA00008535"/>
    </source>
</evidence>
<dbReference type="InterPro" id="IPR000826">
    <property type="entry name" value="Formyl_rcpt-rel"/>
</dbReference>
<protein>
    <recommendedName>
        <fullName evidence="21">Macro domain-containing protein</fullName>
    </recommendedName>
</protein>
<comment type="similarity">
    <text evidence="13">Belongs to the chemokine-like receptor (CMKLR) family.</text>
</comment>
<keyword evidence="8" id="KW-0297">G-protein coupled receptor</keyword>
<evidence type="ECO:0000313" key="19">
    <source>
        <dbReference type="EMBL" id="CAL1590263.1"/>
    </source>
</evidence>
<dbReference type="FunFam" id="1.20.1070.10:FF:000109">
    <property type="entry name" value="Leukotriene B4 receptor"/>
    <property type="match status" value="1"/>
</dbReference>
<evidence type="ECO:0008006" key="21">
    <source>
        <dbReference type="Google" id="ProtNLM"/>
    </source>
</evidence>
<dbReference type="Pfam" id="PF00001">
    <property type="entry name" value="7tm_1"/>
    <property type="match status" value="1"/>
</dbReference>
<gene>
    <name evidence="19" type="ORF">KC01_LOCUS19797</name>
</gene>
<feature type="region of interest" description="Disordered" evidence="14">
    <location>
        <begin position="88"/>
        <end position="109"/>
    </location>
</feature>
<keyword evidence="5 15" id="KW-0812">Transmembrane</keyword>
<dbReference type="GO" id="GO:0007204">
    <property type="term" value="P:positive regulation of cytosolic calcium ion concentration"/>
    <property type="evidence" value="ECO:0007669"/>
    <property type="project" value="TreeGrafter"/>
</dbReference>
<feature type="region of interest" description="Disordered" evidence="14">
    <location>
        <begin position="754"/>
        <end position="777"/>
    </location>
</feature>
<dbReference type="InterPro" id="IPR017452">
    <property type="entry name" value="GPCR_Rhodpsn_7TM"/>
</dbReference>
<dbReference type="GO" id="GO:0005525">
    <property type="term" value="F:GTP binding"/>
    <property type="evidence" value="ECO:0007669"/>
    <property type="project" value="InterPro"/>
</dbReference>
<feature type="region of interest" description="Disordered" evidence="14">
    <location>
        <begin position="1409"/>
        <end position="1453"/>
    </location>
</feature>
<dbReference type="FunFam" id="3.40.50.300:FF:000366">
    <property type="entry name" value="GTPase, IMAP family member 2"/>
    <property type="match status" value="1"/>
</dbReference>
<evidence type="ECO:0000256" key="3">
    <source>
        <dbReference type="ARBA" id="ARBA00022475"/>
    </source>
</evidence>
<reference evidence="19 20" key="1">
    <citation type="submission" date="2024-04" db="EMBL/GenBank/DDBJ databases">
        <authorList>
            <person name="Waldvogel A.-M."/>
            <person name="Schoenle A."/>
        </authorList>
    </citation>
    <scope>NUCLEOTIDE SEQUENCE [LARGE SCALE GENOMIC DNA]</scope>
</reference>
<feature type="domain" description="G-protein coupled receptors family 1 profile" evidence="16">
    <location>
        <begin position="1132"/>
        <end position="1381"/>
    </location>
</feature>
<evidence type="ECO:0000256" key="1">
    <source>
        <dbReference type="ARBA" id="ARBA00004651"/>
    </source>
</evidence>
<organism evidence="19 20">
    <name type="scientific">Knipowitschia caucasica</name>
    <name type="common">Caucasian dwarf goby</name>
    <name type="synonym">Pomatoschistus caucasicus</name>
    <dbReference type="NCBI Taxonomy" id="637954"/>
    <lineage>
        <taxon>Eukaryota</taxon>
        <taxon>Metazoa</taxon>
        <taxon>Chordata</taxon>
        <taxon>Craniata</taxon>
        <taxon>Vertebrata</taxon>
        <taxon>Euteleostomi</taxon>
        <taxon>Actinopterygii</taxon>
        <taxon>Neopterygii</taxon>
        <taxon>Teleostei</taxon>
        <taxon>Neoteleostei</taxon>
        <taxon>Acanthomorphata</taxon>
        <taxon>Gobiaria</taxon>
        <taxon>Gobiiformes</taxon>
        <taxon>Gobioidei</taxon>
        <taxon>Gobiidae</taxon>
        <taxon>Gobiinae</taxon>
        <taxon>Knipowitschia</taxon>
    </lineage>
</organism>
<feature type="compositionally biased region" description="Polar residues" evidence="14">
    <location>
        <begin position="90"/>
        <end position="105"/>
    </location>
</feature>
<evidence type="ECO:0000256" key="12">
    <source>
        <dbReference type="ARBA" id="ARBA00023224"/>
    </source>
</evidence>
<evidence type="ECO:0000313" key="20">
    <source>
        <dbReference type="Proteomes" id="UP001497482"/>
    </source>
</evidence>
<dbReference type="InterPro" id="IPR012677">
    <property type="entry name" value="Nucleotide-bd_a/b_plait_sf"/>
</dbReference>
<feature type="transmembrane region" description="Helical" evidence="15">
    <location>
        <begin position="1153"/>
        <end position="1177"/>
    </location>
</feature>
<evidence type="ECO:0000256" key="10">
    <source>
        <dbReference type="ARBA" id="ARBA00023170"/>
    </source>
</evidence>
<comment type="similarity">
    <text evidence="2">Belongs to the TRAFAC class TrmE-Era-EngA-EngB-Septin-like GTPase superfamily. AIG1/Toc34/Toc159-like paraseptin GTPase family. IAN subfamily.</text>
</comment>
<feature type="domain" description="Macro" evidence="17">
    <location>
        <begin position="535"/>
        <end position="718"/>
    </location>
</feature>
<dbReference type="PANTHER" id="PTHR24225">
    <property type="entry name" value="CHEMOTACTIC RECEPTOR"/>
    <property type="match status" value="1"/>
</dbReference>
<dbReference type="Pfam" id="PF01661">
    <property type="entry name" value="Macro"/>
    <property type="match status" value="2"/>
</dbReference>
<dbReference type="InterPro" id="IPR000276">
    <property type="entry name" value="GPCR_Rhodpsn"/>
</dbReference>
<feature type="transmembrane region" description="Helical" evidence="15">
    <location>
        <begin position="1231"/>
        <end position="1251"/>
    </location>
</feature>
<feature type="compositionally biased region" description="Polar residues" evidence="14">
    <location>
        <begin position="760"/>
        <end position="777"/>
    </location>
</feature>
<evidence type="ECO:0000256" key="11">
    <source>
        <dbReference type="ARBA" id="ARBA00023180"/>
    </source>
</evidence>
<dbReference type="PROSITE" id="PS51720">
    <property type="entry name" value="G_AIG1"/>
    <property type="match status" value="1"/>
</dbReference>
<dbReference type="Gene3D" id="1.20.1070.10">
    <property type="entry name" value="Rhodopsin 7-helix transmembrane proteins"/>
    <property type="match status" value="1"/>
</dbReference>
<evidence type="ECO:0000259" key="16">
    <source>
        <dbReference type="PROSITE" id="PS50262"/>
    </source>
</evidence>
<dbReference type="Pfam" id="PF23222">
    <property type="entry name" value="RRM_PARP14_1"/>
    <property type="match status" value="1"/>
</dbReference>
<dbReference type="InterPro" id="IPR027417">
    <property type="entry name" value="P-loop_NTPase"/>
</dbReference>
<keyword evidence="6" id="KW-0547">Nucleotide-binding</keyword>
<evidence type="ECO:0000256" key="13">
    <source>
        <dbReference type="ARBA" id="ARBA00025736"/>
    </source>
</evidence>
<proteinExistence type="inferred from homology"/>
<dbReference type="InterPro" id="IPR002589">
    <property type="entry name" value="Macro_dom"/>
</dbReference>
<keyword evidence="7 15" id="KW-1133">Transmembrane helix</keyword>
<dbReference type="PROSITE" id="PS50262">
    <property type="entry name" value="G_PROTEIN_RECEP_F1_2"/>
    <property type="match status" value="1"/>
</dbReference>